<dbReference type="InterPro" id="IPR013525">
    <property type="entry name" value="ABC2_TM"/>
</dbReference>
<evidence type="ECO:0000256" key="5">
    <source>
        <dbReference type="ARBA" id="ARBA00023136"/>
    </source>
</evidence>
<dbReference type="AlphaFoldDB" id="A0A430BRE1"/>
<dbReference type="InterPro" id="IPR051449">
    <property type="entry name" value="ABC-2_transporter_component"/>
</dbReference>
<evidence type="ECO:0000313" key="9">
    <source>
        <dbReference type="EMBL" id="RSU55203.1"/>
    </source>
</evidence>
<keyword evidence="2" id="KW-1003">Cell membrane</keyword>
<evidence type="ECO:0000313" key="11">
    <source>
        <dbReference type="Proteomes" id="UP000502611"/>
    </source>
</evidence>
<protein>
    <submittedName>
        <fullName evidence="9">ABC transporter permease</fullName>
    </submittedName>
</protein>
<evidence type="ECO:0000256" key="2">
    <source>
        <dbReference type="ARBA" id="ARBA00022475"/>
    </source>
</evidence>
<dbReference type="PANTHER" id="PTHR30294">
    <property type="entry name" value="MEMBRANE COMPONENT OF ABC TRANSPORTER YHHJ-RELATED"/>
    <property type="match status" value="1"/>
</dbReference>
<dbReference type="Gene3D" id="3.40.1710.10">
    <property type="entry name" value="abc type-2 transporter like domain"/>
    <property type="match status" value="1"/>
</dbReference>
<evidence type="ECO:0000313" key="10">
    <source>
        <dbReference type="Proteomes" id="UP000287401"/>
    </source>
</evidence>
<reference evidence="8 11" key="2">
    <citation type="submission" date="2020-04" db="EMBL/GenBank/DDBJ databases">
        <title>The Whole Genome Analysis of High salt-tolerant Sphingobium yanoikuyae YC-XJ2 with Aryl organophosphorus flame retardants (aryl-OPFRs)-degrading capacity and characteristics of Related phosphotriesterase.</title>
        <authorList>
            <person name="Li X."/>
        </authorList>
    </citation>
    <scope>NUCLEOTIDE SEQUENCE [LARGE SCALE GENOMIC DNA]</scope>
    <source>
        <strain evidence="8 11">YC-XJ2</strain>
        <plasmid evidence="8">p-A-Sy</plasmid>
        <plasmid evidence="11">p-a-sy</plasmid>
    </source>
</reference>
<feature type="transmembrane region" description="Helical" evidence="6">
    <location>
        <begin position="338"/>
        <end position="358"/>
    </location>
</feature>
<dbReference type="GO" id="GO:0005886">
    <property type="term" value="C:plasma membrane"/>
    <property type="evidence" value="ECO:0007669"/>
    <property type="project" value="UniProtKB-SubCell"/>
</dbReference>
<feature type="transmembrane region" description="Helical" evidence="6">
    <location>
        <begin position="253"/>
        <end position="272"/>
    </location>
</feature>
<feature type="transmembrane region" description="Helical" evidence="6">
    <location>
        <begin position="220"/>
        <end position="241"/>
    </location>
</feature>
<keyword evidence="3 6" id="KW-0812">Transmembrane</keyword>
<dbReference type="Proteomes" id="UP000502611">
    <property type="component" value="Plasmid p-A-Sy"/>
</dbReference>
<dbReference type="PANTHER" id="PTHR30294:SF46">
    <property type="entry name" value="ABC TRANSPORTER PERMEASE"/>
    <property type="match status" value="1"/>
</dbReference>
<feature type="transmembrane region" description="Helical" evidence="6">
    <location>
        <begin position="284"/>
        <end position="302"/>
    </location>
</feature>
<proteinExistence type="predicted"/>
<evidence type="ECO:0000259" key="7">
    <source>
        <dbReference type="Pfam" id="PF12698"/>
    </source>
</evidence>
<dbReference type="Pfam" id="PF12698">
    <property type="entry name" value="ABC2_membrane_3"/>
    <property type="match status" value="1"/>
</dbReference>
<evidence type="ECO:0000256" key="3">
    <source>
        <dbReference type="ARBA" id="ARBA00022692"/>
    </source>
</evidence>
<dbReference type="RefSeq" id="WP_017502349.1">
    <property type="nucleotide sequence ID" value="NZ_CP053022.1"/>
</dbReference>
<evidence type="ECO:0000256" key="1">
    <source>
        <dbReference type="ARBA" id="ARBA00004651"/>
    </source>
</evidence>
<keyword evidence="4 6" id="KW-1133">Transmembrane helix</keyword>
<evidence type="ECO:0000256" key="4">
    <source>
        <dbReference type="ARBA" id="ARBA00022989"/>
    </source>
</evidence>
<name>A0A430BRE1_SPHYA</name>
<geneLocation type="plasmid" evidence="11">
    <name>p-a-sy</name>
</geneLocation>
<feature type="transmembrane region" description="Helical" evidence="6">
    <location>
        <begin position="12"/>
        <end position="34"/>
    </location>
</feature>
<organism evidence="9 10">
    <name type="scientific">Sphingobium yanoikuyae</name>
    <name type="common">Sphingomonas yanoikuyae</name>
    <dbReference type="NCBI Taxonomy" id="13690"/>
    <lineage>
        <taxon>Bacteria</taxon>
        <taxon>Pseudomonadati</taxon>
        <taxon>Pseudomonadota</taxon>
        <taxon>Alphaproteobacteria</taxon>
        <taxon>Sphingomonadales</taxon>
        <taxon>Sphingomonadaceae</taxon>
        <taxon>Sphingobium</taxon>
    </lineage>
</organism>
<sequence length="370" mass="39833">MSFAAAFRATWATVLTSRTLLSTMLLAVVLYAFYYPAPYSQEVAQQLPVVLVDEDGSALSRELVRNLEATRAVIVAEHAPSVAEAQAQLRAGKVDGVVLIARGLQRQLRTGAPGAGIAVWVNASYLLRASTIGEAVTEVLRDLAVEKLDVLGQAVRTGPPVTIVREPMFNPTAGYKGYVFPAVTIVIIQQTLLFGVATFVGGRRRDGRWRMGHGEYLGTWAAFTSVGLLTCLFLFGFIFWVQGIPHDENVAGMLLAAPLLAASVAGLGLWLGSYFDRSERAMMILAPTSAPFFFLSGTAWPLDQMPGFVRAVAKLIPSTSGVQVFVPLNQMHASLADVAPGVLTLLGLALLYGGLGWWRITGLRQKLKLS</sequence>
<reference evidence="9 10" key="1">
    <citation type="submission" date="2018-07" db="EMBL/GenBank/DDBJ databases">
        <title>Genomic and Epidemiologic Investigation of an Indolent Hospital Outbreak.</title>
        <authorList>
            <person name="Johnson R.C."/>
            <person name="Deming C."/>
            <person name="Conlan S."/>
            <person name="Zellmer C.J."/>
            <person name="Michelin A.V."/>
            <person name="Lee-Lin S."/>
            <person name="Thomas P.J."/>
            <person name="Park M."/>
            <person name="Weingarten R.A."/>
            <person name="Less J."/>
            <person name="Dekker J.P."/>
            <person name="Frank K.M."/>
            <person name="Musser K.A."/>
            <person name="Mcquiston J.R."/>
            <person name="Henderson D.K."/>
            <person name="Lau A.F."/>
            <person name="Palmore T.N."/>
            <person name="Segre J.A."/>
        </authorList>
    </citation>
    <scope>NUCLEOTIDE SEQUENCE [LARGE SCALE GENOMIC DNA]</scope>
    <source>
        <strain evidence="9 10">SK-NIH.Env6_1116</strain>
    </source>
</reference>
<dbReference type="EMBL" id="CP053022">
    <property type="protein sequence ID" value="QJR05615.1"/>
    <property type="molecule type" value="Genomic_DNA"/>
</dbReference>
<dbReference type="Proteomes" id="UP000287401">
    <property type="component" value="Unassembled WGS sequence"/>
</dbReference>
<dbReference type="EMBL" id="QRAL01000021">
    <property type="protein sequence ID" value="RSU55203.1"/>
    <property type="molecule type" value="Genomic_DNA"/>
</dbReference>
<dbReference type="GO" id="GO:0140359">
    <property type="term" value="F:ABC-type transporter activity"/>
    <property type="evidence" value="ECO:0007669"/>
    <property type="project" value="InterPro"/>
</dbReference>
<evidence type="ECO:0000256" key="6">
    <source>
        <dbReference type="SAM" id="Phobius"/>
    </source>
</evidence>
<gene>
    <name evidence="9" type="ORF">DAH51_17730</name>
    <name evidence="8" type="ORF">HH800_25355</name>
</gene>
<comment type="subcellular location">
    <subcellularLocation>
        <location evidence="1">Cell membrane</location>
        <topology evidence="1">Multi-pass membrane protein</topology>
    </subcellularLocation>
</comment>
<keyword evidence="8" id="KW-0614">Plasmid</keyword>
<geneLocation type="plasmid" evidence="8">
    <name>p-A-Sy</name>
</geneLocation>
<keyword evidence="5 6" id="KW-0472">Membrane</keyword>
<accession>A0A430BRE1</accession>
<feature type="domain" description="ABC-2 type transporter transmembrane" evidence="7">
    <location>
        <begin position="19"/>
        <end position="358"/>
    </location>
</feature>
<feature type="transmembrane region" description="Helical" evidence="6">
    <location>
        <begin position="178"/>
        <end position="200"/>
    </location>
</feature>
<evidence type="ECO:0000313" key="8">
    <source>
        <dbReference type="EMBL" id="QJR05615.1"/>
    </source>
</evidence>